<reference evidence="1 2" key="1">
    <citation type="submission" date="2024-01" db="EMBL/GenBank/DDBJ databases">
        <title>Genome assemblies of Stephania.</title>
        <authorList>
            <person name="Yang L."/>
        </authorList>
    </citation>
    <scope>NUCLEOTIDE SEQUENCE [LARGE SCALE GENOMIC DNA]</scope>
    <source>
        <strain evidence="1">YNDBR</strain>
        <tissue evidence="1">Leaf</tissue>
    </source>
</reference>
<accession>A0AAP0I3D4</accession>
<comment type="caution">
    <text evidence="1">The sequence shown here is derived from an EMBL/GenBank/DDBJ whole genome shotgun (WGS) entry which is preliminary data.</text>
</comment>
<evidence type="ECO:0000313" key="2">
    <source>
        <dbReference type="Proteomes" id="UP001420932"/>
    </source>
</evidence>
<gene>
    <name evidence="1" type="ORF">Syun_023276</name>
</gene>
<organism evidence="1 2">
    <name type="scientific">Stephania yunnanensis</name>
    <dbReference type="NCBI Taxonomy" id="152371"/>
    <lineage>
        <taxon>Eukaryota</taxon>
        <taxon>Viridiplantae</taxon>
        <taxon>Streptophyta</taxon>
        <taxon>Embryophyta</taxon>
        <taxon>Tracheophyta</taxon>
        <taxon>Spermatophyta</taxon>
        <taxon>Magnoliopsida</taxon>
        <taxon>Ranunculales</taxon>
        <taxon>Menispermaceae</taxon>
        <taxon>Menispermoideae</taxon>
        <taxon>Cissampelideae</taxon>
        <taxon>Stephania</taxon>
    </lineage>
</organism>
<dbReference type="Proteomes" id="UP001420932">
    <property type="component" value="Unassembled WGS sequence"/>
</dbReference>
<dbReference type="EMBL" id="JBBNAF010000010">
    <property type="protein sequence ID" value="KAK9107265.1"/>
    <property type="molecule type" value="Genomic_DNA"/>
</dbReference>
<sequence length="85" mass="9124">MRASLELLSSWSRCSLYGSLLAGHLRHCHGSRRHSSCWFVPSATWWTVSPLIVLPTAAPPSRPLLLLAVRAFASSAAAAARLAGL</sequence>
<protein>
    <submittedName>
        <fullName evidence="1">Uncharacterized protein</fullName>
    </submittedName>
</protein>
<dbReference type="AlphaFoldDB" id="A0AAP0I3D4"/>
<evidence type="ECO:0000313" key="1">
    <source>
        <dbReference type="EMBL" id="KAK9107265.1"/>
    </source>
</evidence>
<proteinExistence type="predicted"/>
<name>A0AAP0I3D4_9MAGN</name>
<keyword evidence="2" id="KW-1185">Reference proteome</keyword>